<evidence type="ECO:0000256" key="1">
    <source>
        <dbReference type="ARBA" id="ARBA00004141"/>
    </source>
</evidence>
<evidence type="ECO:0000313" key="11">
    <source>
        <dbReference type="Proteomes" id="UP001175261"/>
    </source>
</evidence>
<evidence type="ECO:0000256" key="4">
    <source>
        <dbReference type="ARBA" id="ARBA00022692"/>
    </source>
</evidence>
<keyword evidence="5 8" id="KW-1133">Transmembrane helix</keyword>
<dbReference type="AlphaFoldDB" id="A0AA39GG71"/>
<dbReference type="InterPro" id="IPR003663">
    <property type="entry name" value="Sugar/inositol_transpt"/>
</dbReference>
<dbReference type="EMBL" id="JAPDFR010000005">
    <property type="protein sequence ID" value="KAK0386760.1"/>
    <property type="molecule type" value="Genomic_DNA"/>
</dbReference>
<reference evidence="10" key="1">
    <citation type="submission" date="2022-10" db="EMBL/GenBank/DDBJ databases">
        <title>Determination and structural analysis of whole genome sequence of Sarocladium strictum F4-1.</title>
        <authorList>
            <person name="Hu L."/>
            <person name="Jiang Y."/>
        </authorList>
    </citation>
    <scope>NUCLEOTIDE SEQUENCE</scope>
    <source>
        <strain evidence="10">F4-1</strain>
    </source>
</reference>
<name>A0AA39GG71_SARSR</name>
<proteinExistence type="inferred from homology"/>
<dbReference type="PANTHER" id="PTHR48022">
    <property type="entry name" value="PLASTIDIC GLUCOSE TRANSPORTER 4"/>
    <property type="match status" value="1"/>
</dbReference>
<comment type="subcellular location">
    <subcellularLocation>
        <location evidence="1">Membrane</location>
        <topology evidence="1">Multi-pass membrane protein</topology>
    </subcellularLocation>
</comment>
<dbReference type="SUPFAM" id="SSF103473">
    <property type="entry name" value="MFS general substrate transporter"/>
    <property type="match status" value="1"/>
</dbReference>
<evidence type="ECO:0000256" key="8">
    <source>
        <dbReference type="SAM" id="Phobius"/>
    </source>
</evidence>
<evidence type="ECO:0000256" key="2">
    <source>
        <dbReference type="ARBA" id="ARBA00010992"/>
    </source>
</evidence>
<dbReference type="Proteomes" id="UP001175261">
    <property type="component" value="Unassembled WGS sequence"/>
</dbReference>
<dbReference type="InterPro" id="IPR005828">
    <property type="entry name" value="MFS_sugar_transport-like"/>
</dbReference>
<feature type="transmembrane region" description="Helical" evidence="8">
    <location>
        <begin position="100"/>
        <end position="120"/>
    </location>
</feature>
<comment type="caution">
    <text evidence="10">The sequence shown here is derived from an EMBL/GenBank/DDBJ whole genome shotgun (WGS) entry which is preliminary data.</text>
</comment>
<dbReference type="InterPro" id="IPR036259">
    <property type="entry name" value="MFS_trans_sf"/>
</dbReference>
<feature type="transmembrane region" description="Helical" evidence="8">
    <location>
        <begin position="343"/>
        <end position="365"/>
    </location>
</feature>
<dbReference type="PRINTS" id="PR00171">
    <property type="entry name" value="SUGRTRNSPORT"/>
</dbReference>
<keyword evidence="3 7" id="KW-0813">Transport</keyword>
<dbReference type="Pfam" id="PF00083">
    <property type="entry name" value="Sugar_tr"/>
    <property type="match status" value="1"/>
</dbReference>
<feature type="transmembrane region" description="Helical" evidence="8">
    <location>
        <begin position="377"/>
        <end position="400"/>
    </location>
</feature>
<dbReference type="NCBIfam" id="TIGR00879">
    <property type="entry name" value="SP"/>
    <property type="match status" value="1"/>
</dbReference>
<dbReference type="Gene3D" id="1.20.1250.20">
    <property type="entry name" value="MFS general substrate transporter like domains"/>
    <property type="match status" value="1"/>
</dbReference>
<sequence>MAIMPRFREWTVVQEMTLPLFWVALFCSCGGISFGVDHGYWSGMLGLPKFKEDFGVWDAQLGEYTIPSSWQSAGSGTPIAGLAFGAVVSGFIGNRLGRILVLKISTVICLIGIAIQAAAISSYWQIAVGRIVTALALGLLANTVPMFLAEMSPLNIRGTMVNCYQFSIGVGAVLINTATWGMHTRTGQWAYRTSIILQAVIPVFFLVACFFLPESPRWLLSKGRAEEARQVLINLRTGAGATAEDIDFEIQLIMAAEDDNKAQFGSSWLDCFRGTNLRRTLIVMGVQCLQQAQGSSFIATYIVVFFQMIGVKNVYEIMILFLLTMPVGSACAFYIPDRFGRRWVMIICAAIMAVCMFIVAGITGFGLKDNQTAVKGALAALFLWQFAINIGWSSCVWIVTAETPTLQLREKTITIGTFCGFSVSILVTFINPYMQNPEEGGLEGKVGFVYGGFSVFALIWSLFFLPETGHRSLEELDELFREKVSVWHFSRYETVGYGSQVSKIEDHEKDIDSEKVLPAKVKSLD</sequence>
<evidence type="ECO:0000256" key="6">
    <source>
        <dbReference type="ARBA" id="ARBA00023136"/>
    </source>
</evidence>
<evidence type="ECO:0000256" key="3">
    <source>
        <dbReference type="ARBA" id="ARBA00022448"/>
    </source>
</evidence>
<feature type="transmembrane region" description="Helical" evidence="8">
    <location>
        <begin position="161"/>
        <end position="183"/>
    </location>
</feature>
<protein>
    <recommendedName>
        <fullName evidence="9">Major facilitator superfamily (MFS) profile domain-containing protein</fullName>
    </recommendedName>
</protein>
<dbReference type="PROSITE" id="PS50850">
    <property type="entry name" value="MFS"/>
    <property type="match status" value="1"/>
</dbReference>
<feature type="transmembrane region" description="Helical" evidence="8">
    <location>
        <begin position="189"/>
        <end position="212"/>
    </location>
</feature>
<dbReference type="InterPro" id="IPR050360">
    <property type="entry name" value="MFS_Sugar_Transporters"/>
</dbReference>
<evidence type="ECO:0000256" key="5">
    <source>
        <dbReference type="ARBA" id="ARBA00022989"/>
    </source>
</evidence>
<feature type="transmembrane region" description="Helical" evidence="8">
    <location>
        <begin position="73"/>
        <end position="93"/>
    </location>
</feature>
<dbReference type="InterPro" id="IPR020846">
    <property type="entry name" value="MFS_dom"/>
</dbReference>
<feature type="domain" description="Major facilitator superfamily (MFS) profile" evidence="9">
    <location>
        <begin position="23"/>
        <end position="469"/>
    </location>
</feature>
<evidence type="ECO:0000313" key="10">
    <source>
        <dbReference type="EMBL" id="KAK0386760.1"/>
    </source>
</evidence>
<organism evidence="10 11">
    <name type="scientific">Sarocladium strictum</name>
    <name type="common">Black bundle disease fungus</name>
    <name type="synonym">Acremonium strictum</name>
    <dbReference type="NCBI Taxonomy" id="5046"/>
    <lineage>
        <taxon>Eukaryota</taxon>
        <taxon>Fungi</taxon>
        <taxon>Dikarya</taxon>
        <taxon>Ascomycota</taxon>
        <taxon>Pezizomycotina</taxon>
        <taxon>Sordariomycetes</taxon>
        <taxon>Hypocreomycetidae</taxon>
        <taxon>Hypocreales</taxon>
        <taxon>Sarocladiaceae</taxon>
        <taxon>Sarocladium</taxon>
    </lineage>
</organism>
<keyword evidence="11" id="KW-1185">Reference proteome</keyword>
<feature type="transmembrane region" description="Helical" evidence="8">
    <location>
        <begin position="412"/>
        <end position="434"/>
    </location>
</feature>
<dbReference type="GO" id="GO:0016020">
    <property type="term" value="C:membrane"/>
    <property type="evidence" value="ECO:0007669"/>
    <property type="project" value="UniProtKB-SubCell"/>
</dbReference>
<dbReference type="PANTHER" id="PTHR48022:SF2">
    <property type="entry name" value="PLASTIDIC GLUCOSE TRANSPORTER 4"/>
    <property type="match status" value="1"/>
</dbReference>
<comment type="similarity">
    <text evidence="2 7">Belongs to the major facilitator superfamily. Sugar transporter (TC 2.A.1.1) family.</text>
</comment>
<dbReference type="FunFam" id="1.20.1250.20:FF:000078">
    <property type="entry name" value="MFS maltose transporter, putative"/>
    <property type="match status" value="1"/>
</dbReference>
<feature type="transmembrane region" description="Helical" evidence="8">
    <location>
        <begin position="446"/>
        <end position="465"/>
    </location>
</feature>
<feature type="transmembrane region" description="Helical" evidence="8">
    <location>
        <begin position="317"/>
        <end position="336"/>
    </location>
</feature>
<accession>A0AA39GG71</accession>
<dbReference type="GO" id="GO:0005351">
    <property type="term" value="F:carbohydrate:proton symporter activity"/>
    <property type="evidence" value="ECO:0007669"/>
    <property type="project" value="TreeGrafter"/>
</dbReference>
<evidence type="ECO:0000256" key="7">
    <source>
        <dbReference type="RuleBase" id="RU003346"/>
    </source>
</evidence>
<keyword evidence="4 8" id="KW-0812">Transmembrane</keyword>
<keyword evidence="6 8" id="KW-0472">Membrane</keyword>
<gene>
    <name evidence="10" type="ORF">NLU13_6596</name>
</gene>
<evidence type="ECO:0000259" key="9">
    <source>
        <dbReference type="PROSITE" id="PS50850"/>
    </source>
</evidence>
<feature type="transmembrane region" description="Helical" evidence="8">
    <location>
        <begin position="126"/>
        <end position="149"/>
    </location>
</feature>
<dbReference type="PROSITE" id="PS51257">
    <property type="entry name" value="PROKAR_LIPOPROTEIN"/>
    <property type="match status" value="1"/>
</dbReference>
<feature type="transmembrane region" description="Helical" evidence="8">
    <location>
        <begin position="20"/>
        <end position="41"/>
    </location>
</feature>